<evidence type="ECO:0000259" key="7">
    <source>
        <dbReference type="PROSITE" id="PS50048"/>
    </source>
</evidence>
<dbReference type="InterPro" id="IPR021858">
    <property type="entry name" value="Fun_TF"/>
</dbReference>
<evidence type="ECO:0000256" key="3">
    <source>
        <dbReference type="ARBA" id="ARBA00023015"/>
    </source>
</evidence>
<evidence type="ECO:0000313" key="8">
    <source>
        <dbReference type="EMBL" id="KAF2851528.1"/>
    </source>
</evidence>
<dbReference type="InterPro" id="IPR001138">
    <property type="entry name" value="Zn2Cys6_DnaBD"/>
</dbReference>
<evidence type="ECO:0000256" key="5">
    <source>
        <dbReference type="ARBA" id="ARBA00023163"/>
    </source>
</evidence>
<keyword evidence="5" id="KW-0804">Transcription</keyword>
<proteinExistence type="predicted"/>
<dbReference type="OrthoDB" id="2593732at2759"/>
<keyword evidence="4" id="KW-0238">DNA-binding</keyword>
<accession>A0A6A7BBK6</accession>
<name>A0A6A7BBK6_9PLEO</name>
<dbReference type="Pfam" id="PF11951">
    <property type="entry name" value="Fungal_trans_2"/>
    <property type="match status" value="1"/>
</dbReference>
<dbReference type="SUPFAM" id="SSF57701">
    <property type="entry name" value="Zn2/Cys6 DNA-binding domain"/>
    <property type="match status" value="1"/>
</dbReference>
<dbReference type="PANTHER" id="PTHR36206:SF4">
    <property type="entry name" value="HYPOTHETICAL CONSERVED PROTEIN (EUROFUNG)-RELATED"/>
    <property type="match status" value="1"/>
</dbReference>
<gene>
    <name evidence="8" type="ORF">T440DRAFT_423040</name>
</gene>
<sequence length="570" mass="64595">MALADSVACGAQTRRRTPKVKTGCRTCKIRRVKCDETKPHCHKCTSTGRKCDGYTSTSQNFNIQVCSHRPGSGPYNVTTAFADFGNNVRYLEFYHRCARPSLSSHFDSGFWSKIVLQMAHSESAVRHALIALGFLCQTEPGSMKHARAKFAVDDNYRFVLSHYNSAARALVERIADANHASEVALVTCLLFVCLEFLRGNYHTAFTHLRNGLGIIAGRRNEIPASSATSLPNRESIRRATKITRSKRLADPMPMEYLKRDYIAAPHPVTFHEFPRPKYNSTNTLMNTLVPIFIRGISSALMYGVNAEDNLDVLSPTPSLLHSHSFTNLMQAQQACYELRNSSILHLRTIGQQNLHGQPPTEKDYQRQDWLLRCHHIWLGKLRSLEQSTPFTEEEDSARSSIIISHYSTFILTACSLDMREIQSDTYLEQFKKILDHAKMVMNYRARNKTPGSHFTFEICVIPPLFLVATRCRCPATRRAAVAILAQDPPREGLWDAQQHVLVSNRAIQMEEHELDPVTGWPTERVRLTSCVISADMDRNGGFWASFLPTRWVGKLDGHGKQKILQEFFHV</sequence>
<dbReference type="Proteomes" id="UP000799423">
    <property type="component" value="Unassembled WGS sequence"/>
</dbReference>
<dbReference type="CDD" id="cd00067">
    <property type="entry name" value="GAL4"/>
    <property type="match status" value="1"/>
</dbReference>
<evidence type="ECO:0000313" key="9">
    <source>
        <dbReference type="Proteomes" id="UP000799423"/>
    </source>
</evidence>
<evidence type="ECO:0000256" key="2">
    <source>
        <dbReference type="ARBA" id="ARBA00022833"/>
    </source>
</evidence>
<dbReference type="GO" id="GO:0008270">
    <property type="term" value="F:zinc ion binding"/>
    <property type="evidence" value="ECO:0007669"/>
    <property type="project" value="InterPro"/>
</dbReference>
<dbReference type="PANTHER" id="PTHR36206">
    <property type="entry name" value="ASPERCRYPTIN BIOSYNTHESIS CLUSTER-SPECIFIC TRANSCRIPTION REGULATOR ATNN-RELATED"/>
    <property type="match status" value="1"/>
</dbReference>
<dbReference type="Gene3D" id="4.10.240.10">
    <property type="entry name" value="Zn(2)-C6 fungal-type DNA-binding domain"/>
    <property type="match status" value="1"/>
</dbReference>
<evidence type="ECO:0000256" key="6">
    <source>
        <dbReference type="ARBA" id="ARBA00023242"/>
    </source>
</evidence>
<dbReference type="AlphaFoldDB" id="A0A6A7BBK6"/>
<keyword evidence="2" id="KW-0862">Zinc</keyword>
<evidence type="ECO:0000256" key="1">
    <source>
        <dbReference type="ARBA" id="ARBA00022723"/>
    </source>
</evidence>
<evidence type="ECO:0000256" key="4">
    <source>
        <dbReference type="ARBA" id="ARBA00023125"/>
    </source>
</evidence>
<dbReference type="PROSITE" id="PS50048">
    <property type="entry name" value="ZN2_CY6_FUNGAL_2"/>
    <property type="match status" value="1"/>
</dbReference>
<protein>
    <recommendedName>
        <fullName evidence="7">Zn(2)-C6 fungal-type domain-containing protein</fullName>
    </recommendedName>
</protein>
<dbReference type="PROSITE" id="PS00463">
    <property type="entry name" value="ZN2_CY6_FUNGAL_1"/>
    <property type="match status" value="1"/>
</dbReference>
<feature type="domain" description="Zn(2)-C6 fungal-type" evidence="7">
    <location>
        <begin position="23"/>
        <end position="51"/>
    </location>
</feature>
<keyword evidence="3" id="KW-0805">Transcription regulation</keyword>
<dbReference type="Pfam" id="PF00172">
    <property type="entry name" value="Zn_clus"/>
    <property type="match status" value="1"/>
</dbReference>
<keyword evidence="9" id="KW-1185">Reference proteome</keyword>
<dbReference type="InterPro" id="IPR052360">
    <property type="entry name" value="Transcr_Regulatory_Proteins"/>
</dbReference>
<keyword evidence="6" id="KW-0539">Nucleus</keyword>
<dbReference type="EMBL" id="MU006302">
    <property type="protein sequence ID" value="KAF2851528.1"/>
    <property type="molecule type" value="Genomic_DNA"/>
</dbReference>
<organism evidence="8 9">
    <name type="scientific">Plenodomus tracheiphilus IPT5</name>
    <dbReference type="NCBI Taxonomy" id="1408161"/>
    <lineage>
        <taxon>Eukaryota</taxon>
        <taxon>Fungi</taxon>
        <taxon>Dikarya</taxon>
        <taxon>Ascomycota</taxon>
        <taxon>Pezizomycotina</taxon>
        <taxon>Dothideomycetes</taxon>
        <taxon>Pleosporomycetidae</taxon>
        <taxon>Pleosporales</taxon>
        <taxon>Pleosporineae</taxon>
        <taxon>Leptosphaeriaceae</taxon>
        <taxon>Plenodomus</taxon>
    </lineage>
</organism>
<dbReference type="GO" id="GO:0000981">
    <property type="term" value="F:DNA-binding transcription factor activity, RNA polymerase II-specific"/>
    <property type="evidence" value="ECO:0007669"/>
    <property type="project" value="InterPro"/>
</dbReference>
<dbReference type="SMART" id="SM00066">
    <property type="entry name" value="GAL4"/>
    <property type="match status" value="1"/>
</dbReference>
<keyword evidence="1" id="KW-0479">Metal-binding</keyword>
<dbReference type="InterPro" id="IPR036864">
    <property type="entry name" value="Zn2-C6_fun-type_DNA-bd_sf"/>
</dbReference>
<dbReference type="GO" id="GO:0003677">
    <property type="term" value="F:DNA binding"/>
    <property type="evidence" value="ECO:0007669"/>
    <property type="project" value="UniProtKB-KW"/>
</dbReference>
<reference evidence="8" key="1">
    <citation type="submission" date="2020-01" db="EMBL/GenBank/DDBJ databases">
        <authorList>
            <consortium name="DOE Joint Genome Institute"/>
            <person name="Haridas S."/>
            <person name="Albert R."/>
            <person name="Binder M."/>
            <person name="Bloem J."/>
            <person name="Labutti K."/>
            <person name="Salamov A."/>
            <person name="Andreopoulos B."/>
            <person name="Baker S.E."/>
            <person name="Barry K."/>
            <person name="Bills G."/>
            <person name="Bluhm B.H."/>
            <person name="Cannon C."/>
            <person name="Castanera R."/>
            <person name="Culley D.E."/>
            <person name="Daum C."/>
            <person name="Ezra D."/>
            <person name="Gonzalez J.B."/>
            <person name="Henrissat B."/>
            <person name="Kuo A."/>
            <person name="Liang C."/>
            <person name="Lipzen A."/>
            <person name="Lutzoni F."/>
            <person name="Magnuson J."/>
            <person name="Mondo S."/>
            <person name="Nolan M."/>
            <person name="Ohm R."/>
            <person name="Pangilinan J."/>
            <person name="Park H.-J."/>
            <person name="Ramirez L."/>
            <person name="Alfaro M."/>
            <person name="Sun H."/>
            <person name="Tritt A."/>
            <person name="Yoshinaga Y."/>
            <person name="Zwiers L.-H."/>
            <person name="Turgeon B.G."/>
            <person name="Goodwin S.B."/>
            <person name="Spatafora J.W."/>
            <person name="Crous P.W."/>
            <person name="Grigoriev I.V."/>
        </authorList>
    </citation>
    <scope>NUCLEOTIDE SEQUENCE</scope>
    <source>
        <strain evidence="8">IPT5</strain>
    </source>
</reference>